<protein>
    <recommendedName>
        <fullName evidence="5">Elongator complex protein 4</fullName>
    </recommendedName>
</protein>
<sequence>MSFRKRSEVIGTPSVPGRTPVNTRPINPVPGRAPPGSMVGASGRIPPTGGRIPTSNRTASPQEKEKEDIASIMTNPSVRPSLITSQPTVSTGGSDLDKILLHQGLPLGSSLIIEESGSTDFASVILRSFSSQGVIHNRIEKDRLHSHVIVVGLTSQWASELPGLYKGSSKEQKKAKILENESKVSVSNLAINGGARNEKDMKIAWRYGLNKKPETQDTNNQTTYEFYNNQFDITQKLVPGPSHQDISFVPLSNDYNQIIEQIMTLIKNQLRSNPTKIIRLVIPNMLNPSIYNPSCSNSTFILPFVHSLRSILRKYSNNLVLICSLPLDLYPRDTHLTLMIESIMDSVIHLQPFNQEMMLLIEKAYKNEPSKIQQGLVNIIKLPVLSERGLMMIHDGEYAFKNGRKKFEIEEWGIPVEDDSKDEANAQTTKNIEF</sequence>
<comment type="caution">
    <text evidence="10">The sequence shown here is derived from an EMBL/GenBank/DDBJ whole genome shotgun (WGS) entry which is preliminary data.</text>
</comment>
<evidence type="ECO:0000256" key="1">
    <source>
        <dbReference type="ARBA" id="ARBA00004123"/>
    </source>
</evidence>
<keyword evidence="6" id="KW-0963">Cytoplasm</keyword>
<comment type="subcellular location">
    <subcellularLocation>
        <location evidence="2">Cytoplasm</location>
    </subcellularLocation>
    <subcellularLocation>
        <location evidence="1">Nucleus</location>
    </subcellularLocation>
</comment>
<accession>A0A0V1Q2R2</accession>
<dbReference type="CDD" id="cd19494">
    <property type="entry name" value="Elp4"/>
    <property type="match status" value="1"/>
</dbReference>
<dbReference type="Pfam" id="PF05625">
    <property type="entry name" value="PAXNEB"/>
    <property type="match status" value="1"/>
</dbReference>
<evidence type="ECO:0000256" key="4">
    <source>
        <dbReference type="ARBA" id="ARBA00007573"/>
    </source>
</evidence>
<dbReference type="UniPathway" id="UPA00988"/>
<dbReference type="GO" id="GO:0005737">
    <property type="term" value="C:cytoplasm"/>
    <property type="evidence" value="ECO:0007669"/>
    <property type="project" value="UniProtKB-SubCell"/>
</dbReference>
<evidence type="ECO:0000256" key="6">
    <source>
        <dbReference type="ARBA" id="ARBA00022490"/>
    </source>
</evidence>
<dbReference type="Proteomes" id="UP000054251">
    <property type="component" value="Unassembled WGS sequence"/>
</dbReference>
<evidence type="ECO:0000256" key="3">
    <source>
        <dbReference type="ARBA" id="ARBA00005043"/>
    </source>
</evidence>
<keyword evidence="7" id="KW-0819">tRNA processing</keyword>
<dbReference type="PANTHER" id="PTHR12896">
    <property type="entry name" value="PAX6 NEIGHBOR PROTEIN PAXNEB"/>
    <property type="match status" value="1"/>
</dbReference>
<evidence type="ECO:0000313" key="11">
    <source>
        <dbReference type="Proteomes" id="UP000054251"/>
    </source>
</evidence>
<dbReference type="InterPro" id="IPR008728">
    <property type="entry name" value="Elongator_complex_protein_4"/>
</dbReference>
<dbReference type="OrthoDB" id="289162at2759"/>
<proteinExistence type="inferred from homology"/>
<dbReference type="EMBL" id="LMYN01000019">
    <property type="protein sequence ID" value="KSA02827.1"/>
    <property type="molecule type" value="Genomic_DNA"/>
</dbReference>
<dbReference type="GO" id="GO:0033588">
    <property type="term" value="C:elongator holoenzyme complex"/>
    <property type="evidence" value="ECO:0007669"/>
    <property type="project" value="InterPro"/>
</dbReference>
<dbReference type="GO" id="GO:0002098">
    <property type="term" value="P:tRNA wobble uridine modification"/>
    <property type="evidence" value="ECO:0007669"/>
    <property type="project" value="InterPro"/>
</dbReference>
<dbReference type="AlphaFoldDB" id="A0A0V1Q2R2"/>
<organism evidence="10 11">
    <name type="scientific">Debaryomyces fabryi</name>
    <dbReference type="NCBI Taxonomy" id="58627"/>
    <lineage>
        <taxon>Eukaryota</taxon>
        <taxon>Fungi</taxon>
        <taxon>Dikarya</taxon>
        <taxon>Ascomycota</taxon>
        <taxon>Saccharomycotina</taxon>
        <taxon>Pichiomycetes</taxon>
        <taxon>Debaryomycetaceae</taxon>
        <taxon>Debaryomyces</taxon>
    </lineage>
</organism>
<evidence type="ECO:0000313" key="10">
    <source>
        <dbReference type="EMBL" id="KSA02827.1"/>
    </source>
</evidence>
<dbReference type="RefSeq" id="XP_015468929.1">
    <property type="nucleotide sequence ID" value="XM_015610254.1"/>
</dbReference>
<comment type="similarity">
    <text evidence="4">Belongs to the ELP4 family.</text>
</comment>
<evidence type="ECO:0000256" key="8">
    <source>
        <dbReference type="ARBA" id="ARBA00023242"/>
    </source>
</evidence>
<dbReference type="GO" id="GO:0008023">
    <property type="term" value="C:transcription elongation factor complex"/>
    <property type="evidence" value="ECO:0007669"/>
    <property type="project" value="TreeGrafter"/>
</dbReference>
<evidence type="ECO:0000256" key="7">
    <source>
        <dbReference type="ARBA" id="ARBA00022694"/>
    </source>
</evidence>
<evidence type="ECO:0000256" key="2">
    <source>
        <dbReference type="ARBA" id="ARBA00004496"/>
    </source>
</evidence>
<dbReference type="GeneID" id="26838433"/>
<dbReference type="InterPro" id="IPR027417">
    <property type="entry name" value="P-loop_NTPase"/>
</dbReference>
<evidence type="ECO:0000256" key="5">
    <source>
        <dbReference type="ARBA" id="ARBA00020265"/>
    </source>
</evidence>
<dbReference type="Gene3D" id="3.40.50.300">
    <property type="entry name" value="P-loop containing nucleotide triphosphate hydrolases"/>
    <property type="match status" value="1"/>
</dbReference>
<comment type="pathway">
    <text evidence="3">tRNA modification; 5-methoxycarbonylmethyl-2-thiouridine-tRNA biosynthesis.</text>
</comment>
<gene>
    <name evidence="10" type="ORF">AC631_01424</name>
</gene>
<evidence type="ECO:0000256" key="9">
    <source>
        <dbReference type="SAM" id="MobiDB-lite"/>
    </source>
</evidence>
<feature type="region of interest" description="Disordered" evidence="9">
    <location>
        <begin position="1"/>
        <end position="66"/>
    </location>
</feature>
<name>A0A0V1Q2R2_9ASCO</name>
<keyword evidence="11" id="KW-1185">Reference proteome</keyword>
<reference evidence="10 11" key="1">
    <citation type="submission" date="2015-11" db="EMBL/GenBank/DDBJ databases">
        <title>The genome of Debaryomyces fabryi.</title>
        <authorList>
            <person name="Tafer H."/>
            <person name="Lopandic K."/>
        </authorList>
    </citation>
    <scope>NUCLEOTIDE SEQUENCE [LARGE SCALE GENOMIC DNA]</scope>
    <source>
        <strain evidence="10 11">CBS 789</strain>
    </source>
</reference>
<dbReference type="PANTHER" id="PTHR12896:SF1">
    <property type="entry name" value="ELONGATOR COMPLEX PROTEIN 4"/>
    <property type="match status" value="1"/>
</dbReference>
<keyword evidence="8" id="KW-0539">Nucleus</keyword>